<dbReference type="PROSITE" id="PS01097">
    <property type="entry name" value="HUPF_HYPC"/>
    <property type="match status" value="1"/>
</dbReference>
<dbReference type="PANTHER" id="PTHR35177:SF2">
    <property type="entry name" value="HYDROGENASE MATURATION FACTOR HYBG"/>
    <property type="match status" value="1"/>
</dbReference>
<evidence type="ECO:0000256" key="1">
    <source>
        <dbReference type="ARBA" id="ARBA00006018"/>
    </source>
</evidence>
<feature type="non-terminal residue" evidence="2">
    <location>
        <position position="85"/>
    </location>
</feature>
<reference evidence="2" key="1">
    <citation type="submission" date="2018-06" db="EMBL/GenBank/DDBJ databases">
        <authorList>
            <person name="Zhirakovskaya E."/>
        </authorList>
    </citation>
    <scope>NUCLEOTIDE SEQUENCE</scope>
</reference>
<dbReference type="GO" id="GO:0051604">
    <property type="term" value="P:protein maturation"/>
    <property type="evidence" value="ECO:0007669"/>
    <property type="project" value="TreeGrafter"/>
</dbReference>
<protein>
    <submittedName>
        <fullName evidence="2">[NiFe] hydrogenase metallocenter assembly protein HypC</fullName>
    </submittedName>
</protein>
<dbReference type="FunFam" id="2.30.30.140:FF:000022">
    <property type="entry name" value="Hydrogenase assembly chaperone HybG"/>
    <property type="match status" value="1"/>
</dbReference>
<proteinExistence type="inferred from homology"/>
<dbReference type="GO" id="GO:0005506">
    <property type="term" value="F:iron ion binding"/>
    <property type="evidence" value="ECO:0007669"/>
    <property type="project" value="TreeGrafter"/>
</dbReference>
<organism evidence="2">
    <name type="scientific">hydrothermal vent metagenome</name>
    <dbReference type="NCBI Taxonomy" id="652676"/>
    <lineage>
        <taxon>unclassified sequences</taxon>
        <taxon>metagenomes</taxon>
        <taxon>ecological metagenomes</taxon>
    </lineage>
</organism>
<dbReference type="NCBIfam" id="TIGR00074">
    <property type="entry name" value="hypC_hupF"/>
    <property type="match status" value="1"/>
</dbReference>
<dbReference type="Gene3D" id="2.30.30.140">
    <property type="match status" value="1"/>
</dbReference>
<dbReference type="GO" id="GO:1902670">
    <property type="term" value="F:carbon dioxide binding"/>
    <property type="evidence" value="ECO:0007669"/>
    <property type="project" value="TreeGrafter"/>
</dbReference>
<dbReference type="InterPro" id="IPR001109">
    <property type="entry name" value="Hydrogenase_HupF/HypC"/>
</dbReference>
<accession>A0A3B0SXS2</accession>
<dbReference type="SUPFAM" id="SSF159127">
    <property type="entry name" value="HupF/HypC-like"/>
    <property type="match status" value="1"/>
</dbReference>
<dbReference type="InterPro" id="IPR019812">
    <property type="entry name" value="Hydgase_assmbl_chp_CS"/>
</dbReference>
<dbReference type="PANTHER" id="PTHR35177">
    <property type="entry name" value="HYDROGENASE MATURATION FACTOR HYBG"/>
    <property type="match status" value="1"/>
</dbReference>
<sequence>MCLGIPGKVVEATGDDFMRTGKVDFDGIVKEVSLAYVPEVEVGDYVIVHVGFAITQLDEASAHETLALLRQLDVIDEELDPAVAL</sequence>
<evidence type="ECO:0000313" key="2">
    <source>
        <dbReference type="EMBL" id="VAW07082.1"/>
    </source>
</evidence>
<dbReference type="PRINTS" id="PR00445">
    <property type="entry name" value="HUPFHYPC"/>
</dbReference>
<gene>
    <name evidence="2" type="ORF">MNBD_ACTINO01-2566</name>
</gene>
<name>A0A3B0SXS2_9ZZZZ</name>
<dbReference type="EMBL" id="UOEI01000504">
    <property type="protein sequence ID" value="VAW07082.1"/>
    <property type="molecule type" value="Genomic_DNA"/>
</dbReference>
<dbReference type="AlphaFoldDB" id="A0A3B0SXS2"/>
<dbReference type="Pfam" id="PF01455">
    <property type="entry name" value="HupF_HypC"/>
    <property type="match status" value="1"/>
</dbReference>
<comment type="similarity">
    <text evidence="1">Belongs to the HupF/HypC family.</text>
</comment>